<evidence type="ECO:0000313" key="1">
    <source>
        <dbReference type="EMBL" id="KAG5584660.1"/>
    </source>
</evidence>
<dbReference type="Proteomes" id="UP000824120">
    <property type="component" value="Chromosome 9"/>
</dbReference>
<comment type="caution">
    <text evidence="1">The sequence shown here is derived from an EMBL/GenBank/DDBJ whole genome shotgun (WGS) entry which is preliminary data.</text>
</comment>
<accession>A0A9J5XBS7</accession>
<organism evidence="1 2">
    <name type="scientific">Solanum commersonii</name>
    <name type="common">Commerson's wild potato</name>
    <name type="synonym">Commerson's nightshade</name>
    <dbReference type="NCBI Taxonomy" id="4109"/>
    <lineage>
        <taxon>Eukaryota</taxon>
        <taxon>Viridiplantae</taxon>
        <taxon>Streptophyta</taxon>
        <taxon>Embryophyta</taxon>
        <taxon>Tracheophyta</taxon>
        <taxon>Spermatophyta</taxon>
        <taxon>Magnoliopsida</taxon>
        <taxon>eudicotyledons</taxon>
        <taxon>Gunneridae</taxon>
        <taxon>Pentapetalae</taxon>
        <taxon>asterids</taxon>
        <taxon>lamiids</taxon>
        <taxon>Solanales</taxon>
        <taxon>Solanaceae</taxon>
        <taxon>Solanoideae</taxon>
        <taxon>Solaneae</taxon>
        <taxon>Solanum</taxon>
    </lineage>
</organism>
<dbReference type="AlphaFoldDB" id="A0A9J5XBS7"/>
<proteinExistence type="predicted"/>
<reference evidence="1 2" key="1">
    <citation type="submission" date="2020-09" db="EMBL/GenBank/DDBJ databases">
        <title>De no assembly of potato wild relative species, Solanum commersonii.</title>
        <authorList>
            <person name="Cho K."/>
        </authorList>
    </citation>
    <scope>NUCLEOTIDE SEQUENCE [LARGE SCALE GENOMIC DNA]</scope>
    <source>
        <strain evidence="1">LZ3.2</strain>
        <tissue evidence="1">Leaf</tissue>
    </source>
</reference>
<name>A0A9J5XBS7_SOLCO</name>
<gene>
    <name evidence="1" type="ORF">H5410_045094</name>
</gene>
<sequence length="171" mass="20565">MVGQRRTRKIIRNDIPNSIQNIFRDQRAWTRAGRRKYEEFKDIQMDPSSSIPKYIQLFQMKREELTFYFISVFDPEALVIFISSLPNNWMDVMINIHICLGPNEDFLTYMNALKVKWEEKIDIEAKIKKYWLLRMCPRLHFYQRSPIDNLAKILADSVINPYHPCNEKDDM</sequence>
<protein>
    <submittedName>
        <fullName evidence="1">Uncharacterized protein</fullName>
    </submittedName>
</protein>
<keyword evidence="2" id="KW-1185">Reference proteome</keyword>
<evidence type="ECO:0000313" key="2">
    <source>
        <dbReference type="Proteomes" id="UP000824120"/>
    </source>
</evidence>
<dbReference type="EMBL" id="JACXVP010000009">
    <property type="protein sequence ID" value="KAG5584660.1"/>
    <property type="molecule type" value="Genomic_DNA"/>
</dbReference>